<organism evidence="12 13">
    <name type="scientific">Varanus komodoensis</name>
    <name type="common">Komodo dragon</name>
    <dbReference type="NCBI Taxonomy" id="61221"/>
    <lineage>
        <taxon>Eukaryota</taxon>
        <taxon>Metazoa</taxon>
        <taxon>Chordata</taxon>
        <taxon>Craniata</taxon>
        <taxon>Vertebrata</taxon>
        <taxon>Euteleostomi</taxon>
        <taxon>Lepidosauria</taxon>
        <taxon>Squamata</taxon>
        <taxon>Bifurcata</taxon>
        <taxon>Unidentata</taxon>
        <taxon>Episquamata</taxon>
        <taxon>Toxicofera</taxon>
        <taxon>Anguimorpha</taxon>
        <taxon>Paleoanguimorpha</taxon>
        <taxon>Varanoidea</taxon>
        <taxon>Varanidae</taxon>
        <taxon>Varanus</taxon>
    </lineage>
</organism>
<feature type="transmembrane region" description="Helical" evidence="10">
    <location>
        <begin position="187"/>
        <end position="209"/>
    </location>
</feature>
<dbReference type="InterPro" id="IPR017452">
    <property type="entry name" value="GPCR_Rhodpsn_7TM"/>
</dbReference>
<name>A0A8D2J9H3_VARKO</name>
<dbReference type="GO" id="GO:0004875">
    <property type="term" value="F:complement receptor activity"/>
    <property type="evidence" value="ECO:0007669"/>
    <property type="project" value="TreeGrafter"/>
</dbReference>
<evidence type="ECO:0000256" key="3">
    <source>
        <dbReference type="ARBA" id="ARBA00022989"/>
    </source>
</evidence>
<dbReference type="Proteomes" id="UP000694545">
    <property type="component" value="Unplaced"/>
</dbReference>
<dbReference type="Gene3D" id="1.20.1070.10">
    <property type="entry name" value="Rhodopsin 7-helix transmembrane proteins"/>
    <property type="match status" value="1"/>
</dbReference>
<dbReference type="InterPro" id="IPR000826">
    <property type="entry name" value="Formyl_rcpt-rel"/>
</dbReference>
<accession>A0A8D2J9H3</accession>
<reference evidence="12" key="1">
    <citation type="submission" date="2025-08" db="UniProtKB">
        <authorList>
            <consortium name="Ensembl"/>
        </authorList>
    </citation>
    <scope>IDENTIFICATION</scope>
</reference>
<evidence type="ECO:0000259" key="11">
    <source>
        <dbReference type="PROSITE" id="PS50262"/>
    </source>
</evidence>
<feature type="transmembrane region" description="Helical" evidence="10">
    <location>
        <begin position="263"/>
        <end position="282"/>
    </location>
</feature>
<keyword evidence="3 10" id="KW-1133">Transmembrane helix</keyword>
<comment type="subcellular location">
    <subcellularLocation>
        <location evidence="1">Membrane</location>
        <topology evidence="1">Multi-pass membrane protein</topology>
    </subcellularLocation>
</comment>
<proteinExistence type="inferred from homology"/>
<dbReference type="AlphaFoldDB" id="A0A8D2J9H3"/>
<keyword evidence="6" id="KW-0675">Receptor</keyword>
<keyword evidence="13" id="KW-1185">Reference proteome</keyword>
<dbReference type="PANTHER" id="PTHR24225">
    <property type="entry name" value="CHEMOTACTIC RECEPTOR"/>
    <property type="match status" value="1"/>
</dbReference>
<evidence type="ECO:0000256" key="4">
    <source>
        <dbReference type="ARBA" id="ARBA00023040"/>
    </source>
</evidence>
<dbReference type="GO" id="GO:0004930">
    <property type="term" value="F:G protein-coupled receptor activity"/>
    <property type="evidence" value="ECO:0007669"/>
    <property type="project" value="UniProtKB-KW"/>
</dbReference>
<protein>
    <recommendedName>
        <fullName evidence="11">G-protein coupled receptors family 1 profile domain-containing protein</fullName>
    </recommendedName>
</protein>
<comment type="similarity">
    <text evidence="8">Belongs to the chemokine-like receptor (CMKLR) family.</text>
</comment>
<dbReference type="InterPro" id="IPR000276">
    <property type="entry name" value="GPCR_Rhodpsn"/>
</dbReference>
<evidence type="ECO:0000313" key="12">
    <source>
        <dbReference type="Ensembl" id="ENSVKKP00000009590.1"/>
    </source>
</evidence>
<evidence type="ECO:0000256" key="8">
    <source>
        <dbReference type="ARBA" id="ARBA00025736"/>
    </source>
</evidence>
<dbReference type="PROSITE" id="PS50262">
    <property type="entry name" value="G_PROTEIN_RECEP_F1_2"/>
    <property type="match status" value="1"/>
</dbReference>
<feature type="region of interest" description="Disordered" evidence="9">
    <location>
        <begin position="307"/>
        <end position="335"/>
    </location>
</feature>
<evidence type="ECO:0000256" key="1">
    <source>
        <dbReference type="ARBA" id="ARBA00004141"/>
    </source>
</evidence>
<keyword evidence="5 10" id="KW-0472">Membrane</keyword>
<feature type="transmembrane region" description="Helical" evidence="10">
    <location>
        <begin position="20"/>
        <end position="43"/>
    </location>
</feature>
<feature type="transmembrane region" description="Helical" evidence="10">
    <location>
        <begin position="55"/>
        <end position="76"/>
    </location>
</feature>
<feature type="transmembrane region" description="Helical" evidence="10">
    <location>
        <begin position="96"/>
        <end position="115"/>
    </location>
</feature>
<feature type="domain" description="G-protein coupled receptors family 1 profile" evidence="11">
    <location>
        <begin position="35"/>
        <end position="276"/>
    </location>
</feature>
<dbReference type="Ensembl" id="ENSVKKT00000009828.1">
    <property type="protein sequence ID" value="ENSVKKP00000009590.1"/>
    <property type="gene ID" value="ENSVKKG00000006772.1"/>
</dbReference>
<evidence type="ECO:0000256" key="5">
    <source>
        <dbReference type="ARBA" id="ARBA00023136"/>
    </source>
</evidence>
<dbReference type="GO" id="GO:0006954">
    <property type="term" value="P:inflammatory response"/>
    <property type="evidence" value="ECO:0007669"/>
    <property type="project" value="TreeGrafter"/>
</dbReference>
<dbReference type="GO" id="GO:0007200">
    <property type="term" value="P:phospholipase C-activating G protein-coupled receptor signaling pathway"/>
    <property type="evidence" value="ECO:0007669"/>
    <property type="project" value="TreeGrafter"/>
</dbReference>
<keyword evidence="4" id="KW-0297">G-protein coupled receptor</keyword>
<evidence type="ECO:0000256" key="6">
    <source>
        <dbReference type="ARBA" id="ARBA00023170"/>
    </source>
</evidence>
<dbReference type="Pfam" id="PF00001">
    <property type="entry name" value="7tm_1"/>
    <property type="match status" value="1"/>
</dbReference>
<reference evidence="12" key="2">
    <citation type="submission" date="2025-09" db="UniProtKB">
        <authorList>
            <consortium name="Ensembl"/>
        </authorList>
    </citation>
    <scope>IDENTIFICATION</scope>
</reference>
<keyword evidence="7" id="KW-0807">Transducer</keyword>
<evidence type="ECO:0000256" key="10">
    <source>
        <dbReference type="SAM" id="Phobius"/>
    </source>
</evidence>
<evidence type="ECO:0000256" key="2">
    <source>
        <dbReference type="ARBA" id="ARBA00022692"/>
    </source>
</evidence>
<evidence type="ECO:0000256" key="9">
    <source>
        <dbReference type="SAM" id="MobiDB-lite"/>
    </source>
</evidence>
<evidence type="ECO:0000313" key="13">
    <source>
        <dbReference type="Proteomes" id="UP000694545"/>
    </source>
</evidence>
<dbReference type="PANTHER" id="PTHR24225:SF48">
    <property type="entry name" value="C3A ANAPHYLATOXIN CHEMOTACTIC RECEPTOR-RELATED"/>
    <property type="match status" value="1"/>
</dbReference>
<dbReference type="OMA" id="WEGSHRT"/>
<dbReference type="PRINTS" id="PR00237">
    <property type="entry name" value="GPCRRHODOPSN"/>
</dbReference>
<feature type="transmembrane region" description="Helical" evidence="10">
    <location>
        <begin position="136"/>
        <end position="156"/>
    </location>
</feature>
<dbReference type="GO" id="GO:0005886">
    <property type="term" value="C:plasma membrane"/>
    <property type="evidence" value="ECO:0007669"/>
    <property type="project" value="TreeGrafter"/>
</dbReference>
<sequence>MNASCGPHNSSPVEEAMRHIAIVTNVIILVLGVSGNGLVMWVVAKREKRNTFTSICYLNLAVADFLFSLGRIPALVQEIMYTCWPFGLVLCKLHTFARYLTVFTSVFILTVISVYRCLLITRPVWARNHHGPRYQALMCTGAWILALAFSMPYLVFRHTEERNGATYCTYRKGLRGSTELPLRLSRFLGGFLIPFIVIFSSYLVMICKLHRRRWQGSHRTFALVAIIVVLFFICWLPHHIFVLLSTISSEKDSWGIGLKLTNALAYLHSCINPLLYCFVGYIRTRGLHRRASFLGLFRKALTEEDEEYTGQEPWPHPTSPLPRYAPWQVPNQTNP</sequence>
<dbReference type="PRINTS" id="PR00526">
    <property type="entry name" value="FMETLEUPHER"/>
</dbReference>
<dbReference type="GO" id="GO:0007204">
    <property type="term" value="P:positive regulation of cytosolic calcium ion concentration"/>
    <property type="evidence" value="ECO:0007669"/>
    <property type="project" value="TreeGrafter"/>
</dbReference>
<keyword evidence="2 10" id="KW-0812">Transmembrane</keyword>
<dbReference type="SUPFAM" id="SSF81321">
    <property type="entry name" value="Family A G protein-coupled receptor-like"/>
    <property type="match status" value="1"/>
</dbReference>
<feature type="transmembrane region" description="Helical" evidence="10">
    <location>
        <begin position="221"/>
        <end position="243"/>
    </location>
</feature>
<evidence type="ECO:0000256" key="7">
    <source>
        <dbReference type="ARBA" id="ARBA00023224"/>
    </source>
</evidence>